<gene>
    <name evidence="3" type="ORF">H2O64_18490</name>
</gene>
<proteinExistence type="predicted"/>
<organism evidence="3 4">
    <name type="scientific">Kordia aestuariivivens</name>
    <dbReference type="NCBI Taxonomy" id="2759037"/>
    <lineage>
        <taxon>Bacteria</taxon>
        <taxon>Pseudomonadati</taxon>
        <taxon>Bacteroidota</taxon>
        <taxon>Flavobacteriia</taxon>
        <taxon>Flavobacteriales</taxon>
        <taxon>Flavobacteriaceae</taxon>
        <taxon>Kordia</taxon>
    </lineage>
</organism>
<dbReference type="RefSeq" id="WP_187563711.1">
    <property type="nucleotide sequence ID" value="NZ_JACGWS010000013.1"/>
</dbReference>
<reference evidence="3 4" key="1">
    <citation type="submission" date="2020-07" db="EMBL/GenBank/DDBJ databases">
        <title>Description of Kordia aestuariivivens sp. nov., isolated from a tidal flat.</title>
        <authorList>
            <person name="Park S."/>
            <person name="Yoon J.-H."/>
        </authorList>
    </citation>
    <scope>NUCLEOTIDE SEQUENCE [LARGE SCALE GENOMIC DNA]</scope>
    <source>
        <strain evidence="3 4">YSTF-M3</strain>
    </source>
</reference>
<sequence length="1326" mass="149040">MKEQNSQTLFRFTSLRSPDLSEEKNKELRFIFPSEAAKSDDFYDAMSEREPGVSKWQTLQTVAADYRSLTKSEVKAIDSKLFEFSEWLAKNRTTATIEEIEAMTISVSALTEDGTLWNNLFYQFVTEEDFYTKEAVIHMLKANHVIANFPTGEELDADEKKGIVNSIVYAKVILPSELFDHSEDVLADENNSENTTSTYKTVPLSQNLLASIANLELQNLEKVTEEVEELHATYEEEYRTAYATAKANHDKDVKVLLDAYEVAVQAAKDTWCDLRGDIVYDASNVNPCDQPVPVKYPSLPVFSFSFDDEIDSAEAINLFSPLAYETLSFLKPIDKIKTFAQAKKLLAKETAQFTATLYENTSFYKKSVSINGTILPISKTITDDLGSAYQAAFCSKVIIDPKTGNSSWKFFADIASNADSISPVISTTTRVLSMDGVELTQSDSFAIIASGSDSVKINFLVLAGPVSSSTLHLKSAVTFLDGTSVSFDGILRPNTCGLGTSGGSTTNPTTGEEKFVPSGYGMRQLGIADYRKVEQSVHCYTEGEVSHIENVMAREYKEKSTRRLRSSENTTSTSSETEKERLSDTTTTDRFEMQNEVSQVISESQDFSSYANSNASWKTGGIGVNFNIGAGVNFATHTSNEDSVNQAMTEAQEITSRAMDRVVQRVKEERISKIVEEYEENNSHGFDNRKGDKHIVGVYRWIDKIYKNQIFNYGRRLMYEFAIPQPSKLHRIAMTSMQEDTSSDTMILAEPIDPRTVTISSHKISDASKIDEENYKILAAIYNAEVSQPPVEEMFIGKAFSYKATEVKDNEHERYGEHVELDIPEGYYTLNAKAEWIDSEDSGYGRTHIIVGGVKMPQDDTRSLSKFVSTIPVSFSSLTHLSGNSNVSIKLRRLDETFERWQLETFNAIITAYEDKLAEYLAQKGEEEVKVAALKESNPLFYRQIEQTVLRKNCLSYLMDQSPLAERTFGKKMYSGDELDNHNVTVTQSLDDYASFAKFMEQAFEWEIMSYNFYPFYWGNRKEWNELYNFENNDPLFRSFMQAGLARVVLTVRPGFEEAVMHYMSTGSIWNGGELPLLDDPLYMSIVDELKKPLGIKEGKAWKTRVPTSLTILQADSLGLKVEKALPCECDDIDDFIESDQSECSSNIVNDPTVFNDLQVGDAAVSKKEIQLTFHNNSGAKLQTVADFDDSEAFPLTYKCMDQEIVIQRDANWDLLDSAGIIYQVLAKKISLISGVEAQQVFDNEANPLGLQFKIDYGKISTFSYEKPNVEGPVNDQAHDVLKVEMNSEGIVVSSPTKYTNRIQDKYATSLTDAEIDVLLPLNRFQ</sequence>
<evidence type="ECO:0000256" key="2">
    <source>
        <dbReference type="SAM" id="MobiDB-lite"/>
    </source>
</evidence>
<evidence type="ECO:0000313" key="4">
    <source>
        <dbReference type="Proteomes" id="UP000619238"/>
    </source>
</evidence>
<dbReference type="Proteomes" id="UP000619238">
    <property type="component" value="Unassembled WGS sequence"/>
</dbReference>
<protein>
    <submittedName>
        <fullName evidence="3">Uncharacterized protein</fullName>
    </submittedName>
</protein>
<name>A0ABR7QE14_9FLAO</name>
<evidence type="ECO:0000256" key="1">
    <source>
        <dbReference type="SAM" id="Coils"/>
    </source>
</evidence>
<feature type="region of interest" description="Disordered" evidence="2">
    <location>
        <begin position="556"/>
        <end position="591"/>
    </location>
</feature>
<keyword evidence="1" id="KW-0175">Coiled coil</keyword>
<dbReference type="EMBL" id="JACGWS010000013">
    <property type="protein sequence ID" value="MBC8756668.1"/>
    <property type="molecule type" value="Genomic_DNA"/>
</dbReference>
<keyword evidence="4" id="KW-1185">Reference proteome</keyword>
<comment type="caution">
    <text evidence="3">The sequence shown here is derived from an EMBL/GenBank/DDBJ whole genome shotgun (WGS) entry which is preliminary data.</text>
</comment>
<feature type="compositionally biased region" description="Basic and acidic residues" evidence="2">
    <location>
        <begin position="576"/>
        <end position="591"/>
    </location>
</feature>
<accession>A0ABR7QE14</accession>
<feature type="coiled-coil region" evidence="1">
    <location>
        <begin position="210"/>
        <end position="240"/>
    </location>
</feature>
<evidence type="ECO:0000313" key="3">
    <source>
        <dbReference type="EMBL" id="MBC8756668.1"/>
    </source>
</evidence>